<evidence type="ECO:0000256" key="1">
    <source>
        <dbReference type="SAM" id="MobiDB-lite"/>
    </source>
</evidence>
<proteinExistence type="predicted"/>
<dbReference type="Proteomes" id="UP000683000">
    <property type="component" value="Unassembled WGS sequence"/>
</dbReference>
<gene>
    <name evidence="2" type="ORF">JVT61DRAFT_1104</name>
</gene>
<dbReference type="AlphaFoldDB" id="A0A8I2YS16"/>
<feature type="compositionally biased region" description="Polar residues" evidence="1">
    <location>
        <begin position="50"/>
        <end position="68"/>
    </location>
</feature>
<feature type="region of interest" description="Disordered" evidence="1">
    <location>
        <begin position="260"/>
        <end position="280"/>
    </location>
</feature>
<accession>A0A8I2YS16</accession>
<feature type="compositionally biased region" description="Low complexity" evidence="1">
    <location>
        <begin position="327"/>
        <end position="343"/>
    </location>
</feature>
<organism evidence="2 3">
    <name type="scientific">Boletus reticuloceps</name>
    <dbReference type="NCBI Taxonomy" id="495285"/>
    <lineage>
        <taxon>Eukaryota</taxon>
        <taxon>Fungi</taxon>
        <taxon>Dikarya</taxon>
        <taxon>Basidiomycota</taxon>
        <taxon>Agaricomycotina</taxon>
        <taxon>Agaricomycetes</taxon>
        <taxon>Agaricomycetidae</taxon>
        <taxon>Boletales</taxon>
        <taxon>Boletineae</taxon>
        <taxon>Boletaceae</taxon>
        <taxon>Boletoideae</taxon>
        <taxon>Boletus</taxon>
    </lineage>
</organism>
<feature type="compositionally biased region" description="Low complexity" evidence="1">
    <location>
        <begin position="181"/>
        <end position="191"/>
    </location>
</feature>
<dbReference type="EMBL" id="JAGFBS010000010">
    <property type="protein sequence ID" value="KAG6377055.1"/>
    <property type="molecule type" value="Genomic_DNA"/>
</dbReference>
<dbReference type="OrthoDB" id="3365472at2759"/>
<evidence type="ECO:0000313" key="3">
    <source>
        <dbReference type="Proteomes" id="UP000683000"/>
    </source>
</evidence>
<feature type="region of interest" description="Disordered" evidence="1">
    <location>
        <begin position="363"/>
        <end position="393"/>
    </location>
</feature>
<keyword evidence="3" id="KW-1185">Reference proteome</keyword>
<feature type="region of interest" description="Disordered" evidence="1">
    <location>
        <begin position="325"/>
        <end position="344"/>
    </location>
</feature>
<feature type="compositionally biased region" description="Low complexity" evidence="1">
    <location>
        <begin position="370"/>
        <end position="382"/>
    </location>
</feature>
<evidence type="ECO:0000313" key="2">
    <source>
        <dbReference type="EMBL" id="KAG6377055.1"/>
    </source>
</evidence>
<feature type="region of interest" description="Disordered" evidence="1">
    <location>
        <begin position="152"/>
        <end position="191"/>
    </location>
</feature>
<comment type="caution">
    <text evidence="2">The sequence shown here is derived from an EMBL/GenBank/DDBJ whole genome shotgun (WGS) entry which is preliminary data.</text>
</comment>
<name>A0A8I2YS16_9AGAM</name>
<reference evidence="2" key="1">
    <citation type="submission" date="2021-03" db="EMBL/GenBank/DDBJ databases">
        <title>Evolutionary innovations through gain and loss of genes in the ectomycorrhizal Boletales.</title>
        <authorList>
            <person name="Wu G."/>
            <person name="Miyauchi S."/>
            <person name="Morin E."/>
            <person name="Yang Z.-L."/>
            <person name="Xu J."/>
            <person name="Martin F.M."/>
        </authorList>
    </citation>
    <scope>NUCLEOTIDE SEQUENCE</scope>
    <source>
        <strain evidence="2">BR01</strain>
    </source>
</reference>
<sequence length="520" mass="56949">MAMNYEESWCPTCDRQIMPKRFTVTVPHPLPEQPAQQPGPPSSDSPCPSKNQQGDNTARTSRTKSGTIRSKGAPPVQGIARGKSNGAHKRSDSANKTRPSSPQPQPQPQGKPAPPTKLRTVIDQGPIPLYCSDECRMADLSRFNNVLPINYNPDRASPPLPPVPHNSFERPMSCDSEDESSSGSSLDSCLSSSSEIIPVSSSIATLAAMYDFPPLPPPPPIIPVQSTVPTEPQYRNDYQGGIMMAAKRIQAALCVDPATKRPTPRNELPPPQKPITGWTDGSDAWRESVYSFSPRSDSVATVGMASKSSFAATSSRGVQWTSNLATSSSSSFPAQPPSRSSQSYTDELYAKYSLPLSRRCESRSTLFPHSQSTPPLSPTSTSSRRRRETPLVKAGAEGRLLVPNVTMRAHNASSQSLSTASLCSPLSRYPSAISEDSMFDEQHSTSPSTASRPQVQVRSWSYDNIKTYPIMMLPPKKEKRIETHIVDGYLKEVEVEVEVVQPLKRLFLFHGKETSPERKW</sequence>
<feature type="compositionally biased region" description="Pro residues" evidence="1">
    <location>
        <begin position="101"/>
        <end position="115"/>
    </location>
</feature>
<feature type="region of interest" description="Disordered" evidence="1">
    <location>
        <begin position="1"/>
        <end position="120"/>
    </location>
</feature>
<protein>
    <submittedName>
        <fullName evidence="2">Uncharacterized protein</fullName>
    </submittedName>
</protein>
<feature type="compositionally biased region" description="Pro residues" evidence="1">
    <location>
        <begin position="28"/>
        <end position="43"/>
    </location>
</feature>